<dbReference type="HOGENOM" id="CLU_027357_0_0_1"/>
<sequence>MPTTGIVKLHFSVVDHHLGIPGGERQVILKPKVWKEEFQGLLDVVLEKGCYELHVQGGATLIGLYPSGAEFEDIRASDVSVRRRRQGKSLFGKARLGPFMEFMNRVCAPPIQNLKPQTPGGKRGTHSPISLIHNTKPIKVSIHSDMLLRNPFLEWTITMLNSRASTIGILSVKLSDLPEEIWKMFLDGITLPQLFDFEITGDLMVPFHGFRFADLHSFLHRHPSIETLHLYGVEIPKGVWPPPSLRISILPRLKSIIAHPFYVVWILNGLLMARKTCGSLTDIGISSEYSRNPSTFDYTLFDRALQCVAAFPAGQIRLMLRFASNNDGDMNDWIEKQLATKNDPSKSNIVSRLENVTSLVVSTFWIIDYDWKSMDMLPDWLAMFPNLREIEFTDQAQENVQKLEEFVRKVAMACPKAESLDLRRRRLCLDKVRGELKIQMNADGGVGSGKGVSA</sequence>
<dbReference type="OrthoDB" id="2635672at2759"/>
<reference evidence="2" key="2">
    <citation type="submission" date="2015-01" db="EMBL/GenBank/DDBJ databases">
        <title>Evolutionary Origins and Diversification of the Mycorrhizal Mutualists.</title>
        <authorList>
            <consortium name="DOE Joint Genome Institute"/>
            <consortium name="Mycorrhizal Genomics Consortium"/>
            <person name="Kohler A."/>
            <person name="Kuo A."/>
            <person name="Nagy L.G."/>
            <person name="Floudas D."/>
            <person name="Copeland A."/>
            <person name="Barry K.W."/>
            <person name="Cichocki N."/>
            <person name="Veneault-Fourrey C."/>
            <person name="LaButti K."/>
            <person name="Lindquist E.A."/>
            <person name="Lipzen A."/>
            <person name="Lundell T."/>
            <person name="Morin E."/>
            <person name="Murat C."/>
            <person name="Riley R."/>
            <person name="Ohm R."/>
            <person name="Sun H."/>
            <person name="Tunlid A."/>
            <person name="Henrissat B."/>
            <person name="Grigoriev I.V."/>
            <person name="Hibbett D.S."/>
            <person name="Martin F."/>
        </authorList>
    </citation>
    <scope>NUCLEOTIDE SEQUENCE [LARGE SCALE GENOMIC DNA]</scope>
    <source>
        <strain evidence="2">h7</strain>
    </source>
</reference>
<reference evidence="1 2" key="1">
    <citation type="submission" date="2014-04" db="EMBL/GenBank/DDBJ databases">
        <authorList>
            <consortium name="DOE Joint Genome Institute"/>
            <person name="Kuo A."/>
            <person name="Gay G."/>
            <person name="Dore J."/>
            <person name="Kohler A."/>
            <person name="Nagy L.G."/>
            <person name="Floudas D."/>
            <person name="Copeland A."/>
            <person name="Barry K.W."/>
            <person name="Cichocki N."/>
            <person name="Veneault-Fourrey C."/>
            <person name="LaButti K."/>
            <person name="Lindquist E.A."/>
            <person name="Lipzen A."/>
            <person name="Lundell T."/>
            <person name="Morin E."/>
            <person name="Murat C."/>
            <person name="Sun H."/>
            <person name="Tunlid A."/>
            <person name="Henrissat B."/>
            <person name="Grigoriev I.V."/>
            <person name="Hibbett D.S."/>
            <person name="Martin F."/>
            <person name="Nordberg H.P."/>
            <person name="Cantor M.N."/>
            <person name="Hua S.X."/>
        </authorList>
    </citation>
    <scope>NUCLEOTIDE SEQUENCE [LARGE SCALE GENOMIC DNA]</scope>
    <source>
        <strain evidence="2">h7</strain>
    </source>
</reference>
<proteinExistence type="predicted"/>
<accession>A0A0C3CCC2</accession>
<keyword evidence="2" id="KW-1185">Reference proteome</keyword>
<gene>
    <name evidence="1" type="ORF">M413DRAFT_445290</name>
</gene>
<organism evidence="1 2">
    <name type="scientific">Hebeloma cylindrosporum</name>
    <dbReference type="NCBI Taxonomy" id="76867"/>
    <lineage>
        <taxon>Eukaryota</taxon>
        <taxon>Fungi</taxon>
        <taxon>Dikarya</taxon>
        <taxon>Basidiomycota</taxon>
        <taxon>Agaricomycotina</taxon>
        <taxon>Agaricomycetes</taxon>
        <taxon>Agaricomycetidae</taxon>
        <taxon>Agaricales</taxon>
        <taxon>Agaricineae</taxon>
        <taxon>Hymenogastraceae</taxon>
        <taxon>Hebeloma</taxon>
    </lineage>
</organism>
<name>A0A0C3CCC2_HEBCY</name>
<dbReference type="AlphaFoldDB" id="A0A0C3CCC2"/>
<dbReference type="EMBL" id="KN831780">
    <property type="protein sequence ID" value="KIM41251.1"/>
    <property type="molecule type" value="Genomic_DNA"/>
</dbReference>
<dbReference type="Proteomes" id="UP000053424">
    <property type="component" value="Unassembled WGS sequence"/>
</dbReference>
<protein>
    <submittedName>
        <fullName evidence="1">Uncharacterized protein</fullName>
    </submittedName>
</protein>
<evidence type="ECO:0000313" key="1">
    <source>
        <dbReference type="EMBL" id="KIM41251.1"/>
    </source>
</evidence>
<evidence type="ECO:0000313" key="2">
    <source>
        <dbReference type="Proteomes" id="UP000053424"/>
    </source>
</evidence>